<dbReference type="GO" id="GO:0016020">
    <property type="term" value="C:membrane"/>
    <property type="evidence" value="ECO:0007669"/>
    <property type="project" value="UniProtKB-SubCell"/>
</dbReference>
<evidence type="ECO:0000256" key="8">
    <source>
        <dbReference type="SAM" id="Phobius"/>
    </source>
</evidence>
<keyword evidence="6 8" id="KW-1133">Transmembrane helix</keyword>
<comment type="function">
    <text evidence="1">May be specifically involved in the processing, transport, and/or maturation of the MADH beta-subunit.</text>
</comment>
<evidence type="ECO:0000256" key="2">
    <source>
        <dbReference type="ARBA" id="ARBA00004141"/>
    </source>
</evidence>
<evidence type="ECO:0000256" key="7">
    <source>
        <dbReference type="ARBA" id="ARBA00023136"/>
    </source>
</evidence>
<evidence type="ECO:0000313" key="11">
    <source>
        <dbReference type="Proteomes" id="UP000054911"/>
    </source>
</evidence>
<evidence type="ECO:0000256" key="1">
    <source>
        <dbReference type="ARBA" id="ARBA00003475"/>
    </source>
</evidence>
<sequence>MIDPVILMVCIASATIIALASALPKWREPVRFRASLEAFALLPSFAVKPLSFVFPALETAGAIGLLFAETRMPAAILLIALFTLFGAALAFNVLRGHTDIDCGCSGFIAAARTSDRTPKSIGWWHVARAAMLAALAAAALVPATGRALMGFDYLSAGACTLFAVAAWFTLDVLLVNLPKLDSLRNS</sequence>
<dbReference type="UniPathway" id="UPA00895"/>
<keyword evidence="11" id="KW-1185">Reference proteome</keyword>
<protein>
    <recommendedName>
        <fullName evidence="4">Methylamine utilization protein MauE</fullName>
    </recommendedName>
</protein>
<gene>
    <name evidence="10" type="ORF">AWB80_02290</name>
</gene>
<accession>A0A158AIH4</accession>
<dbReference type="InterPro" id="IPR009908">
    <property type="entry name" value="Methylamine_util_MauE"/>
</dbReference>
<dbReference type="Pfam" id="PF07291">
    <property type="entry name" value="MauE"/>
    <property type="match status" value="1"/>
</dbReference>
<evidence type="ECO:0000256" key="5">
    <source>
        <dbReference type="ARBA" id="ARBA00022692"/>
    </source>
</evidence>
<dbReference type="AlphaFoldDB" id="A0A158AIH4"/>
<organism evidence="10 11">
    <name type="scientific">Caballeronia pedi</name>
    <dbReference type="NCBI Taxonomy" id="1777141"/>
    <lineage>
        <taxon>Bacteria</taxon>
        <taxon>Pseudomonadati</taxon>
        <taxon>Pseudomonadota</taxon>
        <taxon>Betaproteobacteria</taxon>
        <taxon>Burkholderiales</taxon>
        <taxon>Burkholderiaceae</taxon>
        <taxon>Caballeronia</taxon>
    </lineage>
</organism>
<dbReference type="GO" id="GO:0030416">
    <property type="term" value="P:methylamine metabolic process"/>
    <property type="evidence" value="ECO:0007669"/>
    <property type="project" value="InterPro"/>
</dbReference>
<feature type="transmembrane region" description="Helical" evidence="8">
    <location>
        <begin position="121"/>
        <end position="141"/>
    </location>
</feature>
<reference evidence="10" key="1">
    <citation type="submission" date="2016-01" db="EMBL/GenBank/DDBJ databases">
        <authorList>
            <person name="Peeters C."/>
        </authorList>
    </citation>
    <scope>NUCLEOTIDE SEQUENCE [LARGE SCALE GENOMIC DNA]</scope>
    <source>
        <strain evidence="10">LMG 29323</strain>
    </source>
</reference>
<dbReference type="EMBL" id="FCOE02000006">
    <property type="protein sequence ID" value="SAK57535.1"/>
    <property type="molecule type" value="Genomic_DNA"/>
</dbReference>
<dbReference type="STRING" id="1777141.AWB80_02290"/>
<evidence type="ECO:0000256" key="6">
    <source>
        <dbReference type="ARBA" id="ARBA00022989"/>
    </source>
</evidence>
<dbReference type="Proteomes" id="UP000054911">
    <property type="component" value="Unassembled WGS sequence"/>
</dbReference>
<feature type="transmembrane region" description="Helical" evidence="8">
    <location>
        <begin position="74"/>
        <end position="94"/>
    </location>
</feature>
<keyword evidence="7 8" id="KW-0472">Membrane</keyword>
<comment type="subcellular location">
    <subcellularLocation>
        <location evidence="2">Membrane</location>
        <topology evidence="2">Multi-pass membrane protein</topology>
    </subcellularLocation>
</comment>
<comment type="pathway">
    <text evidence="3">One-carbon metabolism; methylamine degradation.</text>
</comment>
<feature type="transmembrane region" description="Helical" evidence="8">
    <location>
        <begin position="45"/>
        <end position="68"/>
    </location>
</feature>
<evidence type="ECO:0000256" key="3">
    <source>
        <dbReference type="ARBA" id="ARBA00004856"/>
    </source>
</evidence>
<evidence type="ECO:0000259" key="9">
    <source>
        <dbReference type="Pfam" id="PF07291"/>
    </source>
</evidence>
<proteinExistence type="predicted"/>
<comment type="caution">
    <text evidence="10">The sequence shown here is derived from an EMBL/GenBank/DDBJ whole genome shotgun (WGS) entry which is preliminary data.</text>
</comment>
<feature type="domain" description="Methylamine utilisation protein MauE" evidence="9">
    <location>
        <begin position="6"/>
        <end position="140"/>
    </location>
</feature>
<feature type="transmembrane region" description="Helical" evidence="8">
    <location>
        <begin position="153"/>
        <end position="177"/>
    </location>
</feature>
<dbReference type="RefSeq" id="WP_061174790.1">
    <property type="nucleotide sequence ID" value="NZ_FCOE02000006.1"/>
</dbReference>
<name>A0A158AIH4_9BURK</name>
<evidence type="ECO:0000256" key="4">
    <source>
        <dbReference type="ARBA" id="ARBA00019078"/>
    </source>
</evidence>
<evidence type="ECO:0000313" key="10">
    <source>
        <dbReference type="EMBL" id="SAK57535.1"/>
    </source>
</evidence>
<keyword evidence="5 8" id="KW-0812">Transmembrane</keyword>
<dbReference type="OrthoDB" id="9180460at2"/>
<feature type="transmembrane region" description="Helical" evidence="8">
    <location>
        <begin position="6"/>
        <end position="24"/>
    </location>
</feature>